<evidence type="ECO:0000259" key="7">
    <source>
        <dbReference type="Pfam" id="PF00962"/>
    </source>
</evidence>
<dbReference type="PROSITE" id="PS00485">
    <property type="entry name" value="A_DEAMINASE"/>
    <property type="match status" value="1"/>
</dbReference>
<evidence type="ECO:0000256" key="1">
    <source>
        <dbReference type="ARBA" id="ARBA00001947"/>
    </source>
</evidence>
<dbReference type="GO" id="GO:0046872">
    <property type="term" value="F:metal ion binding"/>
    <property type="evidence" value="ECO:0007669"/>
    <property type="project" value="UniProtKB-KW"/>
</dbReference>
<dbReference type="GO" id="GO:0006154">
    <property type="term" value="P:adenosine catabolic process"/>
    <property type="evidence" value="ECO:0007669"/>
    <property type="project" value="TreeGrafter"/>
</dbReference>
<dbReference type="NCBIfam" id="TIGR01430">
    <property type="entry name" value="aden_deam"/>
    <property type="match status" value="1"/>
</dbReference>
<feature type="domain" description="Adenosine deaminase" evidence="7">
    <location>
        <begin position="10"/>
        <end position="319"/>
    </location>
</feature>
<evidence type="ECO:0000256" key="4">
    <source>
        <dbReference type="ARBA" id="ARBA00022723"/>
    </source>
</evidence>
<keyword evidence="9" id="KW-1185">Reference proteome</keyword>
<accession>A0AAW8R0L5</accession>
<dbReference type="GO" id="GO:0004000">
    <property type="term" value="F:adenosine deaminase activity"/>
    <property type="evidence" value="ECO:0007669"/>
    <property type="project" value="UniProtKB-ARBA"/>
</dbReference>
<sequence length="322" mass="35937">MTSYPAQYSPLVDLHRHLDGNIRPHIMWNLAQQNKIALPVDSLSELIKLTTIEDRTSDLMQFLQKLDYGVSVLANIDACYEVAYDNVESAKSEGLDYTELRFSPYFMANKFNLPMNEVVNAVVQGVKDGNRVFGTNYQLIGILSRTFGVEACQRELDAILSQVSEFVGIDLAGDERGYPAALFESHFKQARDSGLHVTVHAGEAAGPESVWDAIKLLGAERIGHGVAVVNDNKLIDYMLKHNIGIESCLTSNYQTGTWTQLSTHPLKQFLDLGLSVSLNTDDPAISNITIQDEYKLAEKVLGLNTHQIETLRKNGYRQIFKK</sequence>
<dbReference type="AlphaFoldDB" id="A0AAW8R0L5"/>
<dbReference type="PANTHER" id="PTHR11409">
    <property type="entry name" value="ADENOSINE DEAMINASE"/>
    <property type="match status" value="1"/>
</dbReference>
<evidence type="ECO:0000256" key="6">
    <source>
        <dbReference type="ARBA" id="ARBA00022833"/>
    </source>
</evidence>
<evidence type="ECO:0000313" key="9">
    <source>
        <dbReference type="Proteomes" id="UP001249020"/>
    </source>
</evidence>
<name>A0AAW8R0L5_9ALTE</name>
<keyword evidence="6" id="KW-0862">Zinc</keyword>
<protein>
    <recommendedName>
        <fullName evidence="3">adenosine deaminase</fullName>
        <ecNumber evidence="3">3.5.4.4</ecNumber>
    </recommendedName>
</protein>
<dbReference type="Gene3D" id="3.20.20.140">
    <property type="entry name" value="Metal-dependent hydrolases"/>
    <property type="match status" value="1"/>
</dbReference>
<comment type="caution">
    <text evidence="8">The sequence shown here is derived from an EMBL/GenBank/DDBJ whole genome shotgun (WGS) entry which is preliminary data.</text>
</comment>
<dbReference type="PANTHER" id="PTHR11409:SF43">
    <property type="entry name" value="ADENOSINE DEAMINASE"/>
    <property type="match status" value="1"/>
</dbReference>
<dbReference type="InterPro" id="IPR032466">
    <property type="entry name" value="Metal_Hydrolase"/>
</dbReference>
<dbReference type="EC" id="3.5.4.4" evidence="3"/>
<gene>
    <name evidence="8" type="primary">add</name>
    <name evidence="8" type="ORF">RM544_02450</name>
</gene>
<reference evidence="8 9" key="1">
    <citation type="submission" date="2023-09" db="EMBL/GenBank/DDBJ databases">
        <authorList>
            <person name="Rey-Velasco X."/>
        </authorList>
    </citation>
    <scope>NUCLEOTIDE SEQUENCE [LARGE SCALE GENOMIC DNA]</scope>
    <source>
        <strain evidence="8 9">W409</strain>
    </source>
</reference>
<dbReference type="GO" id="GO:0009168">
    <property type="term" value="P:purine ribonucleoside monophosphate biosynthetic process"/>
    <property type="evidence" value="ECO:0007669"/>
    <property type="project" value="InterPro"/>
</dbReference>
<evidence type="ECO:0000256" key="2">
    <source>
        <dbReference type="ARBA" id="ARBA00006676"/>
    </source>
</evidence>
<dbReference type="GO" id="GO:0046103">
    <property type="term" value="P:inosine biosynthetic process"/>
    <property type="evidence" value="ECO:0007669"/>
    <property type="project" value="TreeGrafter"/>
</dbReference>
<dbReference type="SUPFAM" id="SSF51556">
    <property type="entry name" value="Metallo-dependent hydrolases"/>
    <property type="match status" value="1"/>
</dbReference>
<comment type="similarity">
    <text evidence="2">Belongs to the metallo-dependent hydrolases superfamily. Adenosine and AMP deaminases family.</text>
</comment>
<keyword evidence="4" id="KW-0479">Metal-binding</keyword>
<organism evidence="8 9">
    <name type="scientific">Brumicola blandensis</name>
    <dbReference type="NCBI Taxonomy" id="3075611"/>
    <lineage>
        <taxon>Bacteria</taxon>
        <taxon>Pseudomonadati</taxon>
        <taxon>Pseudomonadota</taxon>
        <taxon>Gammaproteobacteria</taxon>
        <taxon>Alteromonadales</taxon>
        <taxon>Alteromonadaceae</taxon>
        <taxon>Brumicola</taxon>
    </lineage>
</organism>
<evidence type="ECO:0000313" key="8">
    <source>
        <dbReference type="EMBL" id="MDT0581385.1"/>
    </source>
</evidence>
<evidence type="ECO:0000256" key="5">
    <source>
        <dbReference type="ARBA" id="ARBA00022801"/>
    </source>
</evidence>
<dbReference type="GO" id="GO:0005829">
    <property type="term" value="C:cytosol"/>
    <property type="evidence" value="ECO:0007669"/>
    <property type="project" value="TreeGrafter"/>
</dbReference>
<evidence type="ECO:0000256" key="3">
    <source>
        <dbReference type="ARBA" id="ARBA00012784"/>
    </source>
</evidence>
<dbReference type="InterPro" id="IPR006330">
    <property type="entry name" value="Ado/ade_deaminase"/>
</dbReference>
<proteinExistence type="inferred from homology"/>
<dbReference type="Proteomes" id="UP001249020">
    <property type="component" value="Unassembled WGS sequence"/>
</dbReference>
<dbReference type="InterPro" id="IPR001365">
    <property type="entry name" value="A_deaminase_dom"/>
</dbReference>
<dbReference type="Pfam" id="PF00962">
    <property type="entry name" value="A_deaminase"/>
    <property type="match status" value="1"/>
</dbReference>
<keyword evidence="5 8" id="KW-0378">Hydrolase</keyword>
<comment type="cofactor">
    <cofactor evidence="1">
        <name>Zn(2+)</name>
        <dbReference type="ChEBI" id="CHEBI:29105"/>
    </cofactor>
</comment>
<dbReference type="RefSeq" id="WP_311360188.1">
    <property type="nucleotide sequence ID" value="NZ_JAVRIE010000001.1"/>
</dbReference>
<dbReference type="EMBL" id="JAVRIE010000001">
    <property type="protein sequence ID" value="MDT0581385.1"/>
    <property type="molecule type" value="Genomic_DNA"/>
</dbReference>
<dbReference type="GO" id="GO:0043103">
    <property type="term" value="P:hypoxanthine salvage"/>
    <property type="evidence" value="ECO:0007669"/>
    <property type="project" value="TreeGrafter"/>
</dbReference>
<dbReference type="InterPro" id="IPR006650">
    <property type="entry name" value="A/AMP_deam_AS"/>
</dbReference>